<reference evidence="3" key="1">
    <citation type="journal article" date="2019" name="Int. J. Syst. Evol. Microbiol.">
        <title>The Global Catalogue of Microorganisms (GCM) 10K type strain sequencing project: providing services to taxonomists for standard genome sequencing and annotation.</title>
        <authorList>
            <consortium name="The Broad Institute Genomics Platform"/>
            <consortium name="The Broad Institute Genome Sequencing Center for Infectious Disease"/>
            <person name="Wu L."/>
            <person name="Ma J."/>
        </authorList>
    </citation>
    <scope>NUCLEOTIDE SEQUENCE [LARGE SCALE GENOMIC DNA]</scope>
    <source>
        <strain evidence="3">CGMCC 4.7289</strain>
    </source>
</reference>
<protein>
    <submittedName>
        <fullName evidence="2">Uncharacterized protein</fullName>
    </submittedName>
</protein>
<name>A0ABV8LLQ6_9ACTN</name>
<sequence length="398" mass="44898">MEDVDDVRELVEQRMRATGFEESILDRVMDLLDRFDTDREKLFEEMLDKLETPGYDGLRDRWATNCEQAKALLERLEEDLTSILEDSQANAMSADERMAAVGPRDFLAGERKIWEQVARLDVPDAATLMSKVLETDLAIIKQAEEDLKQARSSDQIVEAILVKNFATITDKAKALLGKYVQLPTGVARLFVLFMKDPATKAAATEAIQAFEKLAGENFEAAKQKRAAKETVLKNINLLTSAREQLDEEWIDKLFARGAEAAASWRGVGQTGDYKATDWEWVKENVLDRGLDTRAEAAKEQSRKLYDELYPTFIEESTKAFAQLTDDPATLEKFTDELKSTFESLEDLLDNEADYAAELADGDYKQTAKAMVDLATVTIRAGWTMLFEKTKAADDEVKR</sequence>
<organism evidence="2 3">
    <name type="scientific">Hamadaea flava</name>
    <dbReference type="NCBI Taxonomy" id="1742688"/>
    <lineage>
        <taxon>Bacteria</taxon>
        <taxon>Bacillati</taxon>
        <taxon>Actinomycetota</taxon>
        <taxon>Actinomycetes</taxon>
        <taxon>Micromonosporales</taxon>
        <taxon>Micromonosporaceae</taxon>
        <taxon>Hamadaea</taxon>
    </lineage>
</organism>
<proteinExistence type="predicted"/>
<evidence type="ECO:0000256" key="1">
    <source>
        <dbReference type="SAM" id="Coils"/>
    </source>
</evidence>
<dbReference type="Proteomes" id="UP001595816">
    <property type="component" value="Unassembled WGS sequence"/>
</dbReference>
<evidence type="ECO:0000313" key="2">
    <source>
        <dbReference type="EMBL" id="MFC4131749.1"/>
    </source>
</evidence>
<dbReference type="EMBL" id="JBHSAY010000006">
    <property type="protein sequence ID" value="MFC4131749.1"/>
    <property type="molecule type" value="Genomic_DNA"/>
</dbReference>
<evidence type="ECO:0000313" key="3">
    <source>
        <dbReference type="Proteomes" id="UP001595816"/>
    </source>
</evidence>
<accession>A0ABV8LLQ6</accession>
<keyword evidence="3" id="KW-1185">Reference proteome</keyword>
<gene>
    <name evidence="2" type="ORF">ACFOZ4_14165</name>
</gene>
<feature type="coiled-coil region" evidence="1">
    <location>
        <begin position="59"/>
        <end position="86"/>
    </location>
</feature>
<dbReference type="RefSeq" id="WP_253755543.1">
    <property type="nucleotide sequence ID" value="NZ_JAMZDZ010000001.1"/>
</dbReference>
<keyword evidence="1" id="KW-0175">Coiled coil</keyword>
<comment type="caution">
    <text evidence="2">The sequence shown here is derived from an EMBL/GenBank/DDBJ whole genome shotgun (WGS) entry which is preliminary data.</text>
</comment>